<feature type="domain" description="PNPLA" evidence="19">
    <location>
        <begin position="811"/>
        <end position="977"/>
    </location>
</feature>
<dbReference type="InterPro" id="IPR014710">
    <property type="entry name" value="RmlC-like_jellyroll"/>
</dbReference>
<dbReference type="Pfam" id="PF01734">
    <property type="entry name" value="Patatin"/>
    <property type="match status" value="1"/>
</dbReference>
<feature type="domain" description="Cyclic nucleotide-binding" evidence="18">
    <location>
        <begin position="368"/>
        <end position="449"/>
    </location>
</feature>
<dbReference type="Ensembl" id="ENSSHBT00005012077.1">
    <property type="protein sequence ID" value="ENSSHBP00005010042.1"/>
    <property type="gene ID" value="ENSSHBG00005006270.1"/>
</dbReference>
<evidence type="ECO:0000259" key="19">
    <source>
        <dbReference type="PROSITE" id="PS51635"/>
    </source>
</evidence>
<comment type="catalytic activity">
    <reaction evidence="14">
        <text>1-hexadecanoyl-sn-glycero-3-phosphate + H2O = sn-glycerol 3-phosphate + hexadecanoate + H(+)</text>
        <dbReference type="Rhea" id="RHEA:49092"/>
        <dbReference type="ChEBI" id="CHEBI:7896"/>
        <dbReference type="ChEBI" id="CHEBI:15377"/>
        <dbReference type="ChEBI" id="CHEBI:15378"/>
        <dbReference type="ChEBI" id="CHEBI:57518"/>
        <dbReference type="ChEBI" id="CHEBI:57597"/>
    </reaction>
    <physiologicalReaction direction="left-to-right" evidence="14">
        <dbReference type="Rhea" id="RHEA:49093"/>
    </physiologicalReaction>
</comment>
<dbReference type="GeneTree" id="ENSGT00940000156763"/>
<dbReference type="Gene3D" id="2.60.120.10">
    <property type="entry name" value="Jelly Rolls"/>
    <property type="match status" value="3"/>
</dbReference>
<evidence type="ECO:0000256" key="16">
    <source>
        <dbReference type="ARBA" id="ARBA00048656"/>
    </source>
</evidence>
<evidence type="ECO:0000313" key="21">
    <source>
        <dbReference type="Proteomes" id="UP000472266"/>
    </source>
</evidence>
<feature type="short sequence motif" description="GXSXG" evidence="17">
    <location>
        <begin position="842"/>
        <end position="846"/>
    </location>
</feature>
<dbReference type="FunFam" id="2.60.120.10:FF:000022">
    <property type="entry name" value="Patatin like phospholipase domain containing 7"/>
    <property type="match status" value="1"/>
</dbReference>
<keyword evidence="5" id="KW-0812">Transmembrane</keyword>
<dbReference type="GO" id="GO:0004622">
    <property type="term" value="F:phosphatidylcholine lysophospholipase activity"/>
    <property type="evidence" value="ECO:0007669"/>
    <property type="project" value="UniProtKB-EC"/>
</dbReference>
<dbReference type="InterPro" id="IPR002641">
    <property type="entry name" value="PNPLA_dom"/>
</dbReference>
<keyword evidence="11 17" id="KW-0443">Lipid metabolism</keyword>
<dbReference type="InterPro" id="IPR018490">
    <property type="entry name" value="cNMP-bd_dom_sf"/>
</dbReference>
<sequence length="1190" mass="131761">MRKVTTLPNSLVGNTVPRQRMRKRAKVLSLAKRILRIKKECPTLQPKEPPPSLLEADLTEFDVKNSHLPSEVLYMLKNVRVLGHFEKPLFLELCKHMFFVQLHEGEYIFRPGQLDNSIYVVQDGKLEVCIQESDGTEVVVKEVLAGDSVHSLLSILDVITGHPAPYKTVSARAATPSTILRLPASAFQDVFQKYPETLVRVVQIIMVRLQRVTFLALHNYLGLTTELFNCQSQAIPLISVTSVTAGGGSGKAVKRQVSNISEEDPFFSAGHQLWVENTDDMASFCWWVPILIFKSILVYLFLQSILKKSVTVAEAPSAVFHYSAVQDVCNTKHIDAIVEAAKKDLSTLMKLDDPSLLNGKVTLHQVTAGTVLSRQGDQDVNVCFVVSGMLHVYQRKIDSEEDTCLFITHPGELVGQLAVLTGEPLIFTIKANRDCSFLSISKSHFYEIMRSQPSVVLGVAHTVVKRMSPFVRQMDFALDWMEVEAGRAVYRQGDKSDCTYIVLNGRLRSVIRVDDGKKHLTGEYGRGDLIGVVEALTNQPRATTVHAVRDSELAKLPEGALASIKRKFPQVVTRLIHLLGEKILGSLQQGGHPLGYHSSGSKWDAGNPASNLSTVAIMPVSEEVPLTAFTLELKHALSAVGPALLLTSDNIKQRLGAAALDSIHEYRLTSWLGQQEDIHRIVLYQADSTLTPWTQRCIRQADCILIVGLGDQEPTVGELERMLENTAVRAQKQLILLHKEDGPLPSRTVEWLNMRSWCSGHLHLHCPRRVFSKRSLTKLIEMYERICQKPPDRHSDFSRLARVLTGNAIALVLGGGGARGCSQVGVIRALIEAGIPVDMIGGTSIGAFMSALYAEERSYNQMRIKARQWAMVINSVFKTILDLTYPITSMFSGAAFNNSINNIFKDKQIEDLWIPYFAITTDITASAMRVHTDGSLWRYIRASMSLSGYMPPLCDPKDGHLLMDGGYINNLPADVARSTGAKVVIAIDVGSRDETDLTNYGDCLSGWWLLWKRWNPLAEKVKVLNMAEIQTRLAYVCCVRQLEMVKNSDYCEYIRPPIDRYGTLEFGKFDEICEVGYQHGKTVFNVWCRSGVLDKMLRDRQETRKSKTDNVTCPTTSFTDLAEIVSRIEPVKAPVADGEWGDPSGTAGALEGIGKGRGGCSPSCVPPLTAPRPQALSCDGSGLAASSGQC</sequence>
<feature type="short sequence motif" description="DGA/G" evidence="17">
    <location>
        <begin position="964"/>
        <end position="966"/>
    </location>
</feature>
<keyword evidence="4" id="KW-0597">Phosphoprotein</keyword>
<evidence type="ECO:0000256" key="13">
    <source>
        <dbReference type="ARBA" id="ARBA00047314"/>
    </source>
</evidence>
<dbReference type="SMART" id="SM00100">
    <property type="entry name" value="cNMP"/>
    <property type="match status" value="3"/>
</dbReference>
<evidence type="ECO:0000256" key="11">
    <source>
        <dbReference type="ARBA" id="ARBA00023098"/>
    </source>
</evidence>
<evidence type="ECO:0000256" key="7">
    <source>
        <dbReference type="ARBA" id="ARBA00022801"/>
    </source>
</evidence>
<evidence type="ECO:0000256" key="4">
    <source>
        <dbReference type="ARBA" id="ARBA00022553"/>
    </source>
</evidence>
<feature type="active site" description="Proton acceptor" evidence="17">
    <location>
        <position position="964"/>
    </location>
</feature>
<evidence type="ECO:0000256" key="5">
    <source>
        <dbReference type="ARBA" id="ARBA00022692"/>
    </source>
</evidence>
<feature type="short sequence motif" description="GXGXXG" evidence="17">
    <location>
        <begin position="815"/>
        <end position="820"/>
    </location>
</feature>
<dbReference type="Pfam" id="PF00027">
    <property type="entry name" value="cNMP_binding"/>
    <property type="match status" value="3"/>
</dbReference>
<evidence type="ECO:0000256" key="6">
    <source>
        <dbReference type="ARBA" id="ARBA00022737"/>
    </source>
</evidence>
<dbReference type="PROSITE" id="PS51635">
    <property type="entry name" value="PNPLA"/>
    <property type="match status" value="1"/>
</dbReference>
<dbReference type="PANTHER" id="PTHR14226">
    <property type="entry name" value="NEUROPATHY TARGET ESTERASE/SWISS CHEESE D.MELANOGASTER"/>
    <property type="match status" value="1"/>
</dbReference>
<keyword evidence="10" id="KW-1133">Transmembrane helix</keyword>
<protein>
    <recommendedName>
        <fullName evidence="3">lysophospholipase</fullName>
        <ecNumber evidence="3">3.1.1.5</ecNumber>
    </recommendedName>
</protein>
<dbReference type="InterPro" id="IPR056556">
    <property type="entry name" value="NTE1_P-loop_dom"/>
</dbReference>
<keyword evidence="21" id="KW-1185">Reference proteome</keyword>
<dbReference type="InterPro" id="IPR016035">
    <property type="entry name" value="Acyl_Trfase/lysoPLipase"/>
</dbReference>
<keyword evidence="7 17" id="KW-0378">Hydrolase</keyword>
<reference evidence="20" key="2">
    <citation type="submission" date="2025-08" db="UniProtKB">
        <authorList>
            <consortium name="Ensembl"/>
        </authorList>
    </citation>
    <scope>IDENTIFICATION</scope>
</reference>
<keyword evidence="8" id="KW-0256">Endoplasmic reticulum</keyword>
<dbReference type="Proteomes" id="UP000472266">
    <property type="component" value="Chromosome 18"/>
</dbReference>
<dbReference type="FunFam" id="3.40.1090.10:FF:000001">
    <property type="entry name" value="neuropathy target esterase isoform X2"/>
    <property type="match status" value="1"/>
</dbReference>
<dbReference type="PANTHER" id="PTHR14226:SF23">
    <property type="entry name" value="PATATIN-LIKE PHOSPHOLIPASE DOMAIN-CONTAINING PROTEIN 7"/>
    <property type="match status" value="1"/>
</dbReference>
<name>A0A672U687_STRHB</name>
<keyword evidence="9 17" id="KW-0442">Lipid degradation</keyword>
<dbReference type="CDD" id="cd00038">
    <property type="entry name" value="CAP_ED"/>
    <property type="match status" value="3"/>
</dbReference>
<dbReference type="SUPFAM" id="SSF52151">
    <property type="entry name" value="FabD/lysophospholipase-like"/>
    <property type="match status" value="1"/>
</dbReference>
<evidence type="ECO:0000256" key="8">
    <source>
        <dbReference type="ARBA" id="ARBA00022824"/>
    </source>
</evidence>
<comment type="similarity">
    <text evidence="2">Belongs to the NTE family.</text>
</comment>
<evidence type="ECO:0000256" key="9">
    <source>
        <dbReference type="ARBA" id="ARBA00022963"/>
    </source>
</evidence>
<dbReference type="InterPro" id="IPR050301">
    <property type="entry name" value="NTE"/>
</dbReference>
<comment type="catalytic activity">
    <reaction evidence="15">
        <text>a 1-acyl-sn-glycero-3-phosphocholine + H2O = sn-glycerol 3-phosphocholine + a fatty acid + H(+)</text>
        <dbReference type="Rhea" id="RHEA:15177"/>
        <dbReference type="ChEBI" id="CHEBI:15377"/>
        <dbReference type="ChEBI" id="CHEBI:15378"/>
        <dbReference type="ChEBI" id="CHEBI:16870"/>
        <dbReference type="ChEBI" id="CHEBI:28868"/>
        <dbReference type="ChEBI" id="CHEBI:58168"/>
        <dbReference type="EC" id="3.1.1.5"/>
    </reaction>
    <physiologicalReaction direction="left-to-right" evidence="15">
        <dbReference type="Rhea" id="RHEA:15178"/>
    </physiologicalReaction>
</comment>
<evidence type="ECO:0000256" key="15">
    <source>
        <dbReference type="ARBA" id="ARBA00048454"/>
    </source>
</evidence>
<comment type="catalytic activity">
    <reaction evidence="16">
        <text>1-hexadecanoyl-sn-glycero-3-phosphocholine + H2O = sn-glycerol 3-phosphocholine + hexadecanoate + H(+)</text>
        <dbReference type="Rhea" id="RHEA:40435"/>
        <dbReference type="ChEBI" id="CHEBI:7896"/>
        <dbReference type="ChEBI" id="CHEBI:15377"/>
        <dbReference type="ChEBI" id="CHEBI:15378"/>
        <dbReference type="ChEBI" id="CHEBI:16870"/>
        <dbReference type="ChEBI" id="CHEBI:72998"/>
    </reaction>
    <physiologicalReaction direction="left-to-right" evidence="16">
        <dbReference type="Rhea" id="RHEA:40436"/>
    </physiologicalReaction>
</comment>
<evidence type="ECO:0000256" key="2">
    <source>
        <dbReference type="ARBA" id="ARBA00006636"/>
    </source>
</evidence>
<comment type="subcellular location">
    <subcellularLocation>
        <location evidence="1">Endoplasmic reticulum membrane</location>
        <topology evidence="1">Single-pass type III membrane protein</topology>
    </subcellularLocation>
</comment>
<dbReference type="Pfam" id="PF24179">
    <property type="entry name" value="NTE_Ploop"/>
    <property type="match status" value="1"/>
</dbReference>
<evidence type="ECO:0000256" key="1">
    <source>
        <dbReference type="ARBA" id="ARBA00004643"/>
    </source>
</evidence>
<comment type="catalytic activity">
    <reaction evidence="13">
        <text>1-(9Z-octadecenoyl)-sn-glycero-3-phosphocholine + H2O = sn-glycerol 3-phosphocholine + (9Z)-octadecenoate + H(+)</text>
        <dbReference type="Rhea" id="RHEA:40807"/>
        <dbReference type="ChEBI" id="CHEBI:15377"/>
        <dbReference type="ChEBI" id="CHEBI:15378"/>
        <dbReference type="ChEBI" id="CHEBI:16870"/>
        <dbReference type="ChEBI" id="CHEBI:28610"/>
        <dbReference type="ChEBI" id="CHEBI:30823"/>
    </reaction>
    <physiologicalReaction direction="left-to-right" evidence="13">
        <dbReference type="Rhea" id="RHEA:40808"/>
    </physiologicalReaction>
</comment>
<feature type="domain" description="Cyclic nucleotide-binding" evidence="18">
    <location>
        <begin position="477"/>
        <end position="582"/>
    </location>
</feature>
<accession>A0A672U687</accession>
<evidence type="ECO:0000256" key="3">
    <source>
        <dbReference type="ARBA" id="ARBA00013274"/>
    </source>
</evidence>
<dbReference type="GO" id="GO:0005789">
    <property type="term" value="C:endoplasmic reticulum membrane"/>
    <property type="evidence" value="ECO:0007669"/>
    <property type="project" value="UniProtKB-SubCell"/>
</dbReference>
<feature type="domain" description="Cyclic nucleotide-binding" evidence="18">
    <location>
        <begin position="81"/>
        <end position="208"/>
    </location>
</feature>
<organism evidence="20 21">
    <name type="scientific">Strigops habroptila</name>
    <name type="common">Kakapo</name>
    <dbReference type="NCBI Taxonomy" id="2489341"/>
    <lineage>
        <taxon>Eukaryota</taxon>
        <taxon>Metazoa</taxon>
        <taxon>Chordata</taxon>
        <taxon>Craniata</taxon>
        <taxon>Vertebrata</taxon>
        <taxon>Euteleostomi</taxon>
        <taxon>Archelosauria</taxon>
        <taxon>Archosauria</taxon>
        <taxon>Dinosauria</taxon>
        <taxon>Saurischia</taxon>
        <taxon>Theropoda</taxon>
        <taxon>Coelurosauria</taxon>
        <taxon>Aves</taxon>
        <taxon>Neognathae</taxon>
        <taxon>Neoaves</taxon>
        <taxon>Telluraves</taxon>
        <taxon>Australaves</taxon>
        <taxon>Psittaciformes</taxon>
        <taxon>Psittacidae</taxon>
        <taxon>Strigops</taxon>
    </lineage>
</organism>
<dbReference type="SUPFAM" id="SSF51206">
    <property type="entry name" value="cAMP-binding domain-like"/>
    <property type="match status" value="3"/>
</dbReference>
<evidence type="ECO:0000256" key="10">
    <source>
        <dbReference type="ARBA" id="ARBA00022989"/>
    </source>
</evidence>
<evidence type="ECO:0000256" key="14">
    <source>
        <dbReference type="ARBA" id="ARBA00048133"/>
    </source>
</evidence>
<feature type="active site" description="Nucleophile" evidence="17">
    <location>
        <position position="844"/>
    </location>
</feature>
<evidence type="ECO:0000259" key="18">
    <source>
        <dbReference type="PROSITE" id="PS50042"/>
    </source>
</evidence>
<keyword evidence="12" id="KW-0472">Membrane</keyword>
<dbReference type="EC" id="3.1.1.5" evidence="3"/>
<dbReference type="CDD" id="cd07225">
    <property type="entry name" value="Pat_PNPLA6_PNPLA7"/>
    <property type="match status" value="1"/>
</dbReference>
<dbReference type="FunFam" id="2.60.120.10:FF:000012">
    <property type="entry name" value="neuropathy target esterase isoform X2"/>
    <property type="match status" value="1"/>
</dbReference>
<dbReference type="AlphaFoldDB" id="A0A672U687"/>
<evidence type="ECO:0000313" key="20">
    <source>
        <dbReference type="Ensembl" id="ENSSHBP00005010042.1"/>
    </source>
</evidence>
<reference evidence="20 21" key="1">
    <citation type="submission" date="2019-11" db="EMBL/GenBank/DDBJ databases">
        <title>Strigops habroptila (kakapo) genome, bStrHab1, primary haplotype, v2.</title>
        <authorList>
            <person name="Jarvis E.D."/>
            <person name="Howard J."/>
            <person name="Rhie A."/>
            <person name="Phillippy A."/>
            <person name="Korlach J."/>
            <person name="Digby A."/>
            <person name="Iorns D."/>
            <person name="Eason D."/>
            <person name="Robertson B."/>
            <person name="Raemaekers T."/>
            <person name="Howe K."/>
            <person name="Lewin H."/>
            <person name="Damas J."/>
            <person name="Hastie A."/>
            <person name="Tracey A."/>
            <person name="Chow W."/>
            <person name="Fedrigo O."/>
        </authorList>
    </citation>
    <scope>NUCLEOTIDE SEQUENCE [LARGE SCALE GENOMIC DNA]</scope>
</reference>
<evidence type="ECO:0000256" key="12">
    <source>
        <dbReference type="ARBA" id="ARBA00023136"/>
    </source>
</evidence>
<dbReference type="PROSITE" id="PS50042">
    <property type="entry name" value="CNMP_BINDING_3"/>
    <property type="match status" value="3"/>
</dbReference>
<evidence type="ECO:0000256" key="17">
    <source>
        <dbReference type="PROSITE-ProRule" id="PRU01161"/>
    </source>
</evidence>
<reference evidence="20" key="3">
    <citation type="submission" date="2025-09" db="UniProtKB">
        <authorList>
            <consortium name="Ensembl"/>
        </authorList>
    </citation>
    <scope>IDENTIFICATION</scope>
</reference>
<keyword evidence="6" id="KW-0677">Repeat</keyword>
<gene>
    <name evidence="20" type="primary">PNPLA7</name>
</gene>
<dbReference type="FunFam" id="2.60.120.10:FF:000010">
    <property type="entry name" value="neuropathy target esterase isoform X1"/>
    <property type="match status" value="1"/>
</dbReference>
<dbReference type="InterPro" id="IPR000595">
    <property type="entry name" value="cNMP-bd_dom"/>
</dbReference>
<dbReference type="GO" id="GO:0016042">
    <property type="term" value="P:lipid catabolic process"/>
    <property type="evidence" value="ECO:0007669"/>
    <property type="project" value="UniProtKB-UniRule"/>
</dbReference>
<proteinExistence type="inferred from homology"/>
<dbReference type="Gene3D" id="3.40.1090.10">
    <property type="entry name" value="Cytosolic phospholipase A2 catalytic domain"/>
    <property type="match status" value="2"/>
</dbReference>